<keyword evidence="2" id="KW-1185">Reference proteome</keyword>
<proteinExistence type="predicted"/>
<name>A0AAN9YV92_9PEZI</name>
<evidence type="ECO:0000313" key="1">
    <source>
        <dbReference type="EMBL" id="KAK7755897.1"/>
    </source>
</evidence>
<comment type="caution">
    <text evidence="1">The sequence shown here is derived from an EMBL/GenBank/DDBJ whole genome shotgun (WGS) entry which is preliminary data.</text>
</comment>
<dbReference type="AlphaFoldDB" id="A0AAN9YV92"/>
<accession>A0AAN9YV92</accession>
<gene>
    <name evidence="1" type="ORF">SLS62_002184</name>
</gene>
<protein>
    <submittedName>
        <fullName evidence="1">Uncharacterized protein</fullName>
    </submittedName>
</protein>
<organism evidence="1 2">
    <name type="scientific">Diatrype stigma</name>
    <dbReference type="NCBI Taxonomy" id="117547"/>
    <lineage>
        <taxon>Eukaryota</taxon>
        <taxon>Fungi</taxon>
        <taxon>Dikarya</taxon>
        <taxon>Ascomycota</taxon>
        <taxon>Pezizomycotina</taxon>
        <taxon>Sordariomycetes</taxon>
        <taxon>Xylariomycetidae</taxon>
        <taxon>Xylariales</taxon>
        <taxon>Diatrypaceae</taxon>
        <taxon>Diatrype</taxon>
    </lineage>
</organism>
<dbReference type="EMBL" id="JAKJXP020000010">
    <property type="protein sequence ID" value="KAK7755897.1"/>
    <property type="molecule type" value="Genomic_DNA"/>
</dbReference>
<evidence type="ECO:0000313" key="2">
    <source>
        <dbReference type="Proteomes" id="UP001320420"/>
    </source>
</evidence>
<sequence length="121" mass="12927">MLSTIKGARWPLLRRRTGSPVPLNHGAEPFLALATALEVSSIALLTGLVQQVRKAGARGTTRRRRRRRSRLPIPARFEAGKGVVIVVVAADAPGGPDRGVHVVAGPGTMLEQLAELEVKLI</sequence>
<reference evidence="1 2" key="1">
    <citation type="submission" date="2024-02" db="EMBL/GenBank/DDBJ databases">
        <title>De novo assembly and annotation of 12 fungi associated with fruit tree decline syndrome in Ontario, Canada.</title>
        <authorList>
            <person name="Sulman M."/>
            <person name="Ellouze W."/>
            <person name="Ilyukhin E."/>
        </authorList>
    </citation>
    <scope>NUCLEOTIDE SEQUENCE [LARGE SCALE GENOMIC DNA]</scope>
    <source>
        <strain evidence="1 2">M11/M66-122</strain>
    </source>
</reference>
<dbReference type="Proteomes" id="UP001320420">
    <property type="component" value="Unassembled WGS sequence"/>
</dbReference>